<proteinExistence type="predicted"/>
<keyword evidence="3" id="KW-1185">Reference proteome</keyword>
<keyword evidence="1" id="KW-1133">Transmembrane helix</keyword>
<name>I4C1M0_DESTA</name>
<sequence length="136" mass="15387">MKIKRTAGSRHRSLARCSRQFLSNLFGWYLVGMFVKLRAVSRMSVVVRTMISRMIMAVRHLFPTMLVRMFVLMAVFVSVCVRVLVNMHSISVAMLMSVGVAVLVRMQMLVFVIAFHVYGLLSMILGLVAQYSLVIG</sequence>
<evidence type="ECO:0000313" key="3">
    <source>
        <dbReference type="Proteomes" id="UP000006055"/>
    </source>
</evidence>
<dbReference type="STRING" id="706587.Desti_0735"/>
<evidence type="ECO:0000256" key="1">
    <source>
        <dbReference type="SAM" id="Phobius"/>
    </source>
</evidence>
<dbReference type="RefSeq" id="WP_014808617.1">
    <property type="nucleotide sequence ID" value="NC_018025.1"/>
</dbReference>
<dbReference type="HOGENOM" id="CLU_1872117_0_0_7"/>
<feature type="transmembrane region" description="Helical" evidence="1">
    <location>
        <begin position="92"/>
        <end position="111"/>
    </location>
</feature>
<gene>
    <name evidence="2" type="ordered locus">Desti_0735</name>
</gene>
<accession>I4C1M0</accession>
<dbReference type="AlphaFoldDB" id="I4C1M0"/>
<feature type="transmembrane region" description="Helical" evidence="1">
    <location>
        <begin position="117"/>
        <end position="135"/>
    </location>
</feature>
<organism evidence="2 3">
    <name type="scientific">Desulfomonile tiedjei (strain ATCC 49306 / DSM 6799 / DCB-1)</name>
    <dbReference type="NCBI Taxonomy" id="706587"/>
    <lineage>
        <taxon>Bacteria</taxon>
        <taxon>Pseudomonadati</taxon>
        <taxon>Thermodesulfobacteriota</taxon>
        <taxon>Desulfomonilia</taxon>
        <taxon>Desulfomonilales</taxon>
        <taxon>Desulfomonilaceae</taxon>
        <taxon>Desulfomonile</taxon>
    </lineage>
</organism>
<feature type="transmembrane region" description="Helical" evidence="1">
    <location>
        <begin position="21"/>
        <end position="41"/>
    </location>
</feature>
<protein>
    <submittedName>
        <fullName evidence="2">Uncharacterized protein</fullName>
    </submittedName>
</protein>
<keyword evidence="1" id="KW-0472">Membrane</keyword>
<evidence type="ECO:0000313" key="2">
    <source>
        <dbReference type="EMBL" id="AFM23461.1"/>
    </source>
</evidence>
<feature type="transmembrane region" description="Helical" evidence="1">
    <location>
        <begin position="61"/>
        <end position="85"/>
    </location>
</feature>
<keyword evidence="1" id="KW-0812">Transmembrane</keyword>
<dbReference type="KEGG" id="dti:Desti_0735"/>
<reference evidence="3" key="1">
    <citation type="submission" date="2012-06" db="EMBL/GenBank/DDBJ databases">
        <title>Complete sequence of chromosome of Desulfomonile tiedjei DSM 6799.</title>
        <authorList>
            <person name="Lucas S."/>
            <person name="Copeland A."/>
            <person name="Lapidus A."/>
            <person name="Glavina del Rio T."/>
            <person name="Dalin E."/>
            <person name="Tice H."/>
            <person name="Bruce D."/>
            <person name="Goodwin L."/>
            <person name="Pitluck S."/>
            <person name="Peters L."/>
            <person name="Ovchinnikova G."/>
            <person name="Zeytun A."/>
            <person name="Lu M."/>
            <person name="Kyrpides N."/>
            <person name="Mavromatis K."/>
            <person name="Ivanova N."/>
            <person name="Brettin T."/>
            <person name="Detter J.C."/>
            <person name="Han C."/>
            <person name="Larimer F."/>
            <person name="Land M."/>
            <person name="Hauser L."/>
            <person name="Markowitz V."/>
            <person name="Cheng J.-F."/>
            <person name="Hugenholtz P."/>
            <person name="Woyke T."/>
            <person name="Wu D."/>
            <person name="Spring S."/>
            <person name="Schroeder M."/>
            <person name="Brambilla E."/>
            <person name="Klenk H.-P."/>
            <person name="Eisen J.A."/>
        </authorList>
    </citation>
    <scope>NUCLEOTIDE SEQUENCE [LARGE SCALE GENOMIC DNA]</scope>
    <source>
        <strain evidence="3">ATCC 49306 / DSM 6799 / DCB-1</strain>
    </source>
</reference>
<dbReference type="Proteomes" id="UP000006055">
    <property type="component" value="Chromosome"/>
</dbReference>
<dbReference type="EMBL" id="CP003360">
    <property type="protein sequence ID" value="AFM23461.1"/>
    <property type="molecule type" value="Genomic_DNA"/>
</dbReference>